<evidence type="ECO:0000259" key="3">
    <source>
        <dbReference type="Pfam" id="PF00501"/>
    </source>
</evidence>
<dbReference type="InterPro" id="IPR042099">
    <property type="entry name" value="ANL_N_sf"/>
</dbReference>
<comment type="caution">
    <text evidence="5">The sequence shown here is derived from an EMBL/GenBank/DDBJ whole genome shotgun (WGS) entry which is preliminary data.</text>
</comment>
<gene>
    <name evidence="5" type="ORF">V3330_09545</name>
</gene>
<dbReference type="CDD" id="cd04433">
    <property type="entry name" value="AFD_class_I"/>
    <property type="match status" value="1"/>
</dbReference>
<dbReference type="SUPFAM" id="SSF56801">
    <property type="entry name" value="Acetyl-CoA synthetase-like"/>
    <property type="match status" value="1"/>
</dbReference>
<keyword evidence="6" id="KW-1185">Reference proteome</keyword>
<name>A0AAW9R6R9_9GAMM</name>
<dbReference type="InterPro" id="IPR045851">
    <property type="entry name" value="AMP-bd_C_sf"/>
</dbReference>
<dbReference type="Pfam" id="PF13193">
    <property type="entry name" value="AMP-binding_C"/>
    <property type="match status" value="1"/>
</dbReference>
<dbReference type="InterPro" id="IPR020845">
    <property type="entry name" value="AMP-binding_CS"/>
</dbReference>
<evidence type="ECO:0000313" key="6">
    <source>
        <dbReference type="Proteomes" id="UP001359886"/>
    </source>
</evidence>
<protein>
    <submittedName>
        <fullName evidence="5">Class I adenylate-forming enzyme family protein</fullName>
    </submittedName>
</protein>
<feature type="domain" description="AMP-dependent synthetase/ligase" evidence="3">
    <location>
        <begin position="40"/>
        <end position="420"/>
    </location>
</feature>
<evidence type="ECO:0000256" key="2">
    <source>
        <dbReference type="ARBA" id="ARBA00022598"/>
    </source>
</evidence>
<dbReference type="EMBL" id="JAZHOG010000005">
    <property type="protein sequence ID" value="MEJ8567867.1"/>
    <property type="molecule type" value="Genomic_DNA"/>
</dbReference>
<dbReference type="InterPro" id="IPR025110">
    <property type="entry name" value="AMP-bd_C"/>
</dbReference>
<dbReference type="PROSITE" id="PS00455">
    <property type="entry name" value="AMP_BINDING"/>
    <property type="match status" value="1"/>
</dbReference>
<dbReference type="RefSeq" id="WP_354695188.1">
    <property type="nucleotide sequence ID" value="NZ_JAZHOG010000005.1"/>
</dbReference>
<organism evidence="5 6">
    <name type="scientific">Elongatibacter sediminis</name>
    <dbReference type="NCBI Taxonomy" id="3119006"/>
    <lineage>
        <taxon>Bacteria</taxon>
        <taxon>Pseudomonadati</taxon>
        <taxon>Pseudomonadota</taxon>
        <taxon>Gammaproteobacteria</taxon>
        <taxon>Chromatiales</taxon>
        <taxon>Wenzhouxiangellaceae</taxon>
        <taxon>Elongatibacter</taxon>
    </lineage>
</organism>
<keyword evidence="2" id="KW-0436">Ligase</keyword>
<dbReference type="Pfam" id="PF00501">
    <property type="entry name" value="AMP-binding"/>
    <property type="match status" value="1"/>
</dbReference>
<evidence type="ECO:0000259" key="4">
    <source>
        <dbReference type="Pfam" id="PF13193"/>
    </source>
</evidence>
<feature type="domain" description="AMP-binding enzyme C-terminal" evidence="4">
    <location>
        <begin position="476"/>
        <end position="548"/>
    </location>
</feature>
<evidence type="ECO:0000313" key="5">
    <source>
        <dbReference type="EMBL" id="MEJ8567867.1"/>
    </source>
</evidence>
<reference evidence="5 6" key="1">
    <citation type="submission" date="2024-02" db="EMBL/GenBank/DDBJ databases">
        <title>A novel Wenzhouxiangellaceae bacterium, isolated from coastal sediments.</title>
        <authorList>
            <person name="Du Z.-J."/>
            <person name="Ye Y.-Q."/>
            <person name="Zhang X.-Y."/>
        </authorList>
    </citation>
    <scope>NUCLEOTIDE SEQUENCE [LARGE SCALE GENOMIC DNA]</scope>
    <source>
        <strain evidence="5 6">CH-27</strain>
    </source>
</reference>
<dbReference type="Proteomes" id="UP001359886">
    <property type="component" value="Unassembled WGS sequence"/>
</dbReference>
<dbReference type="AlphaFoldDB" id="A0AAW9R6R9"/>
<sequence length="561" mass="60728">MRTTEQARIDRLTAAGQWGTTTLHDLLREQALDRPDQLAVADPPNRAAFTEGDQLRLDFAELERAACALAADLLGRGIRPGDVLIAQLPNVVELVVSYFASSLVGAVLSPLPVQYGAHELGTAARVLRPAAVLTIDQVKGVPLAERAAKALPGVPVLRFAGAAESDGILTVTGQCGDAARKAVDAHLAAHPADANAILTVVWTSGTTGTPKGVPRSHNMWLATGRTSSEAAAYRTGDRLLNPFPLVNMAALGGFLFPMALNGCSLVLHQPFEAGLFLTQIQDERINFTIVPPAMLNHLARDTESWNRFDFSELRRIGSGSAPLSPWMVEVFDRDYGKPIVNFYGSNEGISLFSTPETSVEPDVRATMFPRLGCENMPWSGIAHDYVRNRVVALETGELITEPGQPGELQFAGPTVFDGYLGGNDDGVFTEDGWFRTGDLVEICGEPPNYYRIVGRCKDIINRAGMKISPTEIDILLEGFPGLTDGAVCGYPDRDYGERVCACVVPADPHHPPALEAINAFLLDQGLAKFKLPERIHYLEALPRNPLGKVQRHELELQVKTA</sequence>
<dbReference type="PANTHER" id="PTHR43201:SF5">
    <property type="entry name" value="MEDIUM-CHAIN ACYL-COA LIGASE ACSF2, MITOCHONDRIAL"/>
    <property type="match status" value="1"/>
</dbReference>
<accession>A0AAW9R6R9</accession>
<dbReference type="Gene3D" id="3.30.300.30">
    <property type="match status" value="1"/>
</dbReference>
<dbReference type="Gene3D" id="3.40.50.12780">
    <property type="entry name" value="N-terminal domain of ligase-like"/>
    <property type="match status" value="1"/>
</dbReference>
<proteinExistence type="inferred from homology"/>
<dbReference type="GO" id="GO:0006631">
    <property type="term" value="P:fatty acid metabolic process"/>
    <property type="evidence" value="ECO:0007669"/>
    <property type="project" value="TreeGrafter"/>
</dbReference>
<evidence type="ECO:0000256" key="1">
    <source>
        <dbReference type="ARBA" id="ARBA00006432"/>
    </source>
</evidence>
<dbReference type="GO" id="GO:0031956">
    <property type="term" value="F:medium-chain fatty acid-CoA ligase activity"/>
    <property type="evidence" value="ECO:0007669"/>
    <property type="project" value="TreeGrafter"/>
</dbReference>
<dbReference type="PANTHER" id="PTHR43201">
    <property type="entry name" value="ACYL-COA SYNTHETASE"/>
    <property type="match status" value="1"/>
</dbReference>
<dbReference type="InterPro" id="IPR000873">
    <property type="entry name" value="AMP-dep_synth/lig_dom"/>
</dbReference>
<comment type="similarity">
    <text evidence="1">Belongs to the ATP-dependent AMP-binding enzyme family.</text>
</comment>